<accession>A0ABN5IAR6</accession>
<reference evidence="1 2" key="1">
    <citation type="submission" date="2018-02" db="EMBL/GenBank/DDBJ databases">
        <title>Complete genome sequence of Streptomyces dengpaensis, the producer of angucyclines.</title>
        <authorList>
            <person name="Yumei L."/>
        </authorList>
    </citation>
    <scope>NUCLEOTIDE SEQUENCE [LARGE SCALE GENOMIC DNA]</scope>
    <source>
        <strain evidence="1 2">XZHG99</strain>
    </source>
</reference>
<name>A0ABN5IAR6_9ACTN</name>
<organism evidence="1 2">
    <name type="scientific">Streptomyces dengpaensis</name>
    <dbReference type="NCBI Taxonomy" id="2049881"/>
    <lineage>
        <taxon>Bacteria</taxon>
        <taxon>Bacillati</taxon>
        <taxon>Actinomycetota</taxon>
        <taxon>Actinomycetes</taxon>
        <taxon>Kitasatosporales</taxon>
        <taxon>Streptomycetaceae</taxon>
        <taxon>Streptomyces</taxon>
    </lineage>
</organism>
<protein>
    <submittedName>
        <fullName evidence="1">Uncharacterized protein</fullName>
    </submittedName>
</protein>
<sequence length="67" mass="7500">MLRELTTDREDPGTPSRFIKASPLARHARLGNADDRREIDTNLNMWVGGVPYAWGWSRTVPITSCGS</sequence>
<keyword evidence="2" id="KW-1185">Reference proteome</keyword>
<gene>
    <name evidence="1" type="ORF">C4B68_35795</name>
</gene>
<evidence type="ECO:0000313" key="1">
    <source>
        <dbReference type="EMBL" id="AVH60267.1"/>
    </source>
</evidence>
<evidence type="ECO:0000313" key="2">
    <source>
        <dbReference type="Proteomes" id="UP000238413"/>
    </source>
</evidence>
<proteinExistence type="predicted"/>
<dbReference type="Proteomes" id="UP000238413">
    <property type="component" value="Chromosome"/>
</dbReference>
<dbReference type="EMBL" id="CP026652">
    <property type="protein sequence ID" value="AVH60267.1"/>
    <property type="molecule type" value="Genomic_DNA"/>
</dbReference>